<dbReference type="PROSITE" id="PS51257">
    <property type="entry name" value="PROKAR_LIPOPROTEIN"/>
    <property type="match status" value="1"/>
</dbReference>
<evidence type="ECO:0000256" key="4">
    <source>
        <dbReference type="SAM" id="SignalP"/>
    </source>
</evidence>
<feature type="chain" id="PRO_5046536947" evidence="4">
    <location>
        <begin position="19"/>
        <end position="322"/>
    </location>
</feature>
<name>A0ABQ4CBI6_9ACTN</name>
<evidence type="ECO:0000313" key="7">
    <source>
        <dbReference type="Proteomes" id="UP000624325"/>
    </source>
</evidence>
<keyword evidence="3 4" id="KW-0732">Signal</keyword>
<protein>
    <submittedName>
        <fullName evidence="6">ABC transporter substrate-binding protein</fullName>
    </submittedName>
</protein>
<dbReference type="Gene3D" id="3.40.190.10">
    <property type="entry name" value="Periplasmic binding protein-like II"/>
    <property type="match status" value="2"/>
</dbReference>
<dbReference type="InterPro" id="IPR015168">
    <property type="entry name" value="SsuA/THI5"/>
</dbReference>
<keyword evidence="7" id="KW-1185">Reference proteome</keyword>
<reference evidence="6 7" key="1">
    <citation type="submission" date="2021-01" db="EMBL/GenBank/DDBJ databases">
        <title>Whole genome shotgun sequence of Asanoa iriomotensis NBRC 100142.</title>
        <authorList>
            <person name="Komaki H."/>
            <person name="Tamura T."/>
        </authorList>
    </citation>
    <scope>NUCLEOTIDE SEQUENCE [LARGE SCALE GENOMIC DNA]</scope>
    <source>
        <strain evidence="6 7">NBRC 100142</strain>
    </source>
</reference>
<sequence length="322" mass="33656">MRRPLLALFTAVALLATAACGDSSEQPSAGQSGGATQPDKVNAGVIAILDVAPIYLGKEKGFFSKRNIDLTLTTAQGGAAIVPAVLSGQYQFGFSNAVSLLLAKSQNAPLKVVCNGNNSTGVADDFAGLYVKPDSPIQSPKDLVGKTVAANTLKNIVDTSVRASVKKDGGDPSQVKFTELPFPEQVGALQAGRVDAIFVVEPFQQAAVAAGMRKIASSYVDAAPNLTVAMYFTSTKLAGENPDLVARFTEAMKESLAYADANSAEVRDIIGTYTKIEEPVREKMVLPKWPTEINTDAVNALADAAVADGLLKEKPDVAGLLP</sequence>
<comment type="caution">
    <text evidence="6">The sequence shown here is derived from an EMBL/GenBank/DDBJ whole genome shotgun (WGS) entry which is preliminary data.</text>
</comment>
<dbReference type="EMBL" id="BONC01000060">
    <property type="protein sequence ID" value="GIF60120.1"/>
    <property type="molecule type" value="Genomic_DNA"/>
</dbReference>
<dbReference type="PANTHER" id="PTHR30024:SF47">
    <property type="entry name" value="TAURINE-BINDING PERIPLASMIC PROTEIN"/>
    <property type="match status" value="1"/>
</dbReference>
<feature type="domain" description="SsuA/THI5-like" evidence="5">
    <location>
        <begin position="50"/>
        <end position="262"/>
    </location>
</feature>
<comment type="similarity">
    <text evidence="2">Belongs to the bacterial solute-binding protein SsuA/TauA family.</text>
</comment>
<proteinExistence type="inferred from homology"/>
<dbReference type="RefSeq" id="WP_203706937.1">
    <property type="nucleotide sequence ID" value="NZ_BAAALU010000001.1"/>
</dbReference>
<evidence type="ECO:0000256" key="1">
    <source>
        <dbReference type="ARBA" id="ARBA00004418"/>
    </source>
</evidence>
<accession>A0ABQ4CBI6</accession>
<feature type="signal peptide" evidence="4">
    <location>
        <begin position="1"/>
        <end position="18"/>
    </location>
</feature>
<evidence type="ECO:0000259" key="5">
    <source>
        <dbReference type="Pfam" id="PF09084"/>
    </source>
</evidence>
<evidence type="ECO:0000256" key="2">
    <source>
        <dbReference type="ARBA" id="ARBA00010742"/>
    </source>
</evidence>
<dbReference type="Pfam" id="PF09084">
    <property type="entry name" value="NMT1"/>
    <property type="match status" value="1"/>
</dbReference>
<comment type="subcellular location">
    <subcellularLocation>
        <location evidence="1">Periplasm</location>
    </subcellularLocation>
</comment>
<organism evidence="6 7">
    <name type="scientific">Asanoa iriomotensis</name>
    <dbReference type="NCBI Taxonomy" id="234613"/>
    <lineage>
        <taxon>Bacteria</taxon>
        <taxon>Bacillati</taxon>
        <taxon>Actinomycetota</taxon>
        <taxon>Actinomycetes</taxon>
        <taxon>Micromonosporales</taxon>
        <taxon>Micromonosporaceae</taxon>
        <taxon>Asanoa</taxon>
    </lineage>
</organism>
<dbReference type="Proteomes" id="UP000624325">
    <property type="component" value="Unassembled WGS sequence"/>
</dbReference>
<dbReference type="PANTHER" id="PTHR30024">
    <property type="entry name" value="ALIPHATIC SULFONATES-BINDING PROTEIN-RELATED"/>
    <property type="match status" value="1"/>
</dbReference>
<evidence type="ECO:0000313" key="6">
    <source>
        <dbReference type="EMBL" id="GIF60120.1"/>
    </source>
</evidence>
<dbReference type="SUPFAM" id="SSF53850">
    <property type="entry name" value="Periplasmic binding protein-like II"/>
    <property type="match status" value="1"/>
</dbReference>
<gene>
    <name evidence="6" type="ORF">Air01nite_62150</name>
</gene>
<evidence type="ECO:0000256" key="3">
    <source>
        <dbReference type="ARBA" id="ARBA00022729"/>
    </source>
</evidence>